<feature type="compositionally biased region" description="Low complexity" evidence="1">
    <location>
        <begin position="83"/>
        <end position="93"/>
    </location>
</feature>
<gene>
    <name evidence="3" type="ORF">SRB5_06780</name>
</gene>
<organism evidence="3 4">
    <name type="scientific">Streptomyces smaragdinus</name>
    <dbReference type="NCBI Taxonomy" id="2585196"/>
    <lineage>
        <taxon>Bacteria</taxon>
        <taxon>Bacillati</taxon>
        <taxon>Actinomycetota</taxon>
        <taxon>Actinomycetes</taxon>
        <taxon>Kitasatosporales</taxon>
        <taxon>Streptomycetaceae</taxon>
        <taxon>Streptomyces</taxon>
    </lineage>
</organism>
<reference evidence="3 4" key="1">
    <citation type="submission" date="2019-10" db="EMBL/GenBank/DDBJ databases">
        <title>Streptomyces smaragdinus sp. nov. and Streptomyces fabii sp. nov., isolated from the gut of fungus growing-termite Macrotermes natalensis.</title>
        <authorList>
            <person name="Schwitalla J."/>
            <person name="Benndorf R."/>
            <person name="Martin K."/>
            <person name="De Beer W."/>
            <person name="Kaster A.-K."/>
            <person name="Vollmers J."/>
            <person name="Poulsen M."/>
            <person name="Beemelmanns C."/>
        </authorList>
    </citation>
    <scope>NUCLEOTIDE SEQUENCE [LARGE SCALE GENOMIC DNA]</scope>
    <source>
        <strain evidence="3 4">RB5</strain>
    </source>
</reference>
<comment type="caution">
    <text evidence="3">The sequence shown here is derived from an EMBL/GenBank/DDBJ whole genome shotgun (WGS) entry which is preliminary data.</text>
</comment>
<proteinExistence type="predicted"/>
<dbReference type="EMBL" id="WEGJ01000001">
    <property type="protein sequence ID" value="MQY10567.1"/>
    <property type="molecule type" value="Genomic_DNA"/>
</dbReference>
<protein>
    <recommendedName>
        <fullName evidence="2">Deoxyribonuclease NucA/NucB domain-containing protein</fullName>
    </recommendedName>
</protein>
<evidence type="ECO:0000313" key="3">
    <source>
        <dbReference type="EMBL" id="MQY10567.1"/>
    </source>
</evidence>
<feature type="domain" description="Deoxyribonuclease NucA/NucB" evidence="2">
    <location>
        <begin position="365"/>
        <end position="442"/>
    </location>
</feature>
<feature type="region of interest" description="Disordered" evidence="1">
    <location>
        <begin position="32"/>
        <end position="93"/>
    </location>
</feature>
<sequence>MKPVVMDDAEYRANKADGTLDRSDWTVVDSASVKSEPLTEDRANAELAEAPGAVDKSYGDTSAVPLRSASSGVRAPSPRMAAPPTSWSTTPTPDAETCLGRDRANQSGGLTFNRWTWCHRMRIGFQYWEVDGRGIPVEYEGTNSLVADVAAVGSGVERGIRTYLRAEEGSVSYDDWDVFDRWFTAPDLHMYILSDCDGTPDRCHGSGSGVEHTWSDWDYRDEWLYWDIYSHEDAATGADRVLYHNWFFRFGGGDDDEYKGPEGRTDSWQIRCDSANYFSYFGVDYAKACVNYNVIPHLIYKVSDDRVEAVARHIRFAQDDPTRTYPVEIGEERKDIPGKYTGVRDGRGLTRVPYQGIVYSANEDWKNRACQRREPYGDAWGLPPYDTGTHDCDEYPFAVTNEGAASRNFSVRAVPREQNRAAGGLLRWYLFADRILYNSDPFWVEIQD</sequence>
<dbReference type="RefSeq" id="WP_153449816.1">
    <property type="nucleotide sequence ID" value="NZ_WEGJ01000001.1"/>
</dbReference>
<evidence type="ECO:0000313" key="4">
    <source>
        <dbReference type="Proteomes" id="UP000466345"/>
    </source>
</evidence>
<dbReference type="Pfam" id="PF14040">
    <property type="entry name" value="DNase_NucA_NucB"/>
    <property type="match status" value="1"/>
</dbReference>
<evidence type="ECO:0000259" key="2">
    <source>
        <dbReference type="Pfam" id="PF14040"/>
    </source>
</evidence>
<keyword evidence="4" id="KW-1185">Reference proteome</keyword>
<dbReference type="InterPro" id="IPR029476">
    <property type="entry name" value="DNase_NucA_NucB"/>
</dbReference>
<dbReference type="AlphaFoldDB" id="A0A7K0CAT7"/>
<evidence type="ECO:0000256" key="1">
    <source>
        <dbReference type="SAM" id="MobiDB-lite"/>
    </source>
</evidence>
<accession>A0A7K0CAT7</accession>
<name>A0A7K0CAT7_9ACTN</name>
<dbReference type="Proteomes" id="UP000466345">
    <property type="component" value="Unassembled WGS sequence"/>
</dbReference>
<dbReference type="OrthoDB" id="2751008at2"/>